<gene>
    <name evidence="2" type="ordered locus">Ccel_3269</name>
</gene>
<sequence length="54" mass="6097">MTILTLILAVVVGFNEIGIYICQKRNIDDDLFRIIKLCVIFMTLGCNFAAFILS</sequence>
<evidence type="ECO:0000256" key="1">
    <source>
        <dbReference type="SAM" id="Phobius"/>
    </source>
</evidence>
<dbReference type="AlphaFoldDB" id="B8I102"/>
<dbReference type="RefSeq" id="WP_015926616.1">
    <property type="nucleotide sequence ID" value="NC_011898.1"/>
</dbReference>
<keyword evidence="1" id="KW-0472">Membrane</keyword>
<accession>B8I102</accession>
<evidence type="ECO:0000313" key="3">
    <source>
        <dbReference type="Proteomes" id="UP000001349"/>
    </source>
</evidence>
<feature type="transmembrane region" description="Helical" evidence="1">
    <location>
        <begin position="34"/>
        <end position="53"/>
    </location>
</feature>
<dbReference type="KEGG" id="cce:Ccel_3269"/>
<name>B8I102_RUMCH</name>
<feature type="transmembrane region" description="Helical" evidence="1">
    <location>
        <begin position="6"/>
        <end position="22"/>
    </location>
</feature>
<dbReference type="Proteomes" id="UP000001349">
    <property type="component" value="Chromosome"/>
</dbReference>
<keyword evidence="1" id="KW-1133">Transmembrane helix</keyword>
<proteinExistence type="predicted"/>
<evidence type="ECO:0000313" key="2">
    <source>
        <dbReference type="EMBL" id="ACL77558.1"/>
    </source>
</evidence>
<dbReference type="EMBL" id="CP001348">
    <property type="protein sequence ID" value="ACL77558.1"/>
    <property type="molecule type" value="Genomic_DNA"/>
</dbReference>
<dbReference type="HOGENOM" id="CLU_3041997_0_0_9"/>
<organism evidence="2 3">
    <name type="scientific">Ruminiclostridium cellulolyticum (strain ATCC 35319 / DSM 5812 / JCM 6584 / H10)</name>
    <name type="common">Clostridium cellulolyticum</name>
    <dbReference type="NCBI Taxonomy" id="394503"/>
    <lineage>
        <taxon>Bacteria</taxon>
        <taxon>Bacillati</taxon>
        <taxon>Bacillota</taxon>
        <taxon>Clostridia</taxon>
        <taxon>Eubacteriales</taxon>
        <taxon>Oscillospiraceae</taxon>
        <taxon>Ruminiclostridium</taxon>
    </lineage>
</organism>
<reference evidence="2 3" key="1">
    <citation type="submission" date="2009-01" db="EMBL/GenBank/DDBJ databases">
        <title>Complete sequence of Clostridium cellulolyticum H10.</title>
        <authorList>
            <consortium name="US DOE Joint Genome Institute"/>
            <person name="Lucas S."/>
            <person name="Copeland A."/>
            <person name="Lapidus A."/>
            <person name="Glavina del Rio T."/>
            <person name="Dalin E."/>
            <person name="Tice H."/>
            <person name="Bruce D."/>
            <person name="Goodwin L."/>
            <person name="Pitluck S."/>
            <person name="Chertkov O."/>
            <person name="Saunders E."/>
            <person name="Brettin T."/>
            <person name="Detter J.C."/>
            <person name="Han C."/>
            <person name="Larimer F."/>
            <person name="Land M."/>
            <person name="Hauser L."/>
            <person name="Kyrpides N."/>
            <person name="Ivanova N."/>
            <person name="Zhou J."/>
            <person name="Richardson P."/>
        </authorList>
    </citation>
    <scope>NUCLEOTIDE SEQUENCE [LARGE SCALE GENOMIC DNA]</scope>
    <source>
        <strain evidence="3">ATCC 35319 / DSM 5812 / JCM 6584 / H10</strain>
    </source>
</reference>
<keyword evidence="3" id="KW-1185">Reference proteome</keyword>
<keyword evidence="1" id="KW-0812">Transmembrane</keyword>
<protein>
    <submittedName>
        <fullName evidence="2">Uncharacterized protein</fullName>
    </submittedName>
</protein>